<evidence type="ECO:0000259" key="1">
    <source>
        <dbReference type="Pfam" id="PF07700"/>
    </source>
</evidence>
<keyword evidence="3" id="KW-1185">Reference proteome</keyword>
<dbReference type="Proteomes" id="UP001257914">
    <property type="component" value="Unassembled WGS sequence"/>
</dbReference>
<name>A0ABU3QWU1_9GAMM</name>
<dbReference type="RefSeq" id="WP_315945765.1">
    <property type="nucleotide sequence ID" value="NZ_JAWCUA010000001.1"/>
</dbReference>
<dbReference type="PANTHER" id="PTHR45655:SF13">
    <property type="entry name" value="SOLUBLE GUANYLATE CYCLASE GCY-32-RELATED"/>
    <property type="match status" value="1"/>
</dbReference>
<dbReference type="Gene3D" id="3.90.1520.10">
    <property type="entry name" value="H-NOX domain"/>
    <property type="match status" value="1"/>
</dbReference>
<dbReference type="Pfam" id="PF07700">
    <property type="entry name" value="HNOB"/>
    <property type="match status" value="1"/>
</dbReference>
<dbReference type="PANTHER" id="PTHR45655">
    <property type="entry name" value="GUANYLATE CYCLASE SOLUBLE SUBUNIT BETA-2"/>
    <property type="match status" value="1"/>
</dbReference>
<protein>
    <submittedName>
        <fullName evidence="2">Heme NO-binding domain-containing protein</fullName>
    </submittedName>
</protein>
<dbReference type="SUPFAM" id="SSF111126">
    <property type="entry name" value="Ligand-binding domain in the NO signalling and Golgi transport"/>
    <property type="match status" value="1"/>
</dbReference>
<feature type="domain" description="Heme NO-binding" evidence="1">
    <location>
        <begin position="2"/>
        <end position="160"/>
    </location>
</feature>
<proteinExistence type="predicted"/>
<evidence type="ECO:0000313" key="3">
    <source>
        <dbReference type="Proteomes" id="UP001257914"/>
    </source>
</evidence>
<sequence length="180" mass="20619">MKGMVFTEFMEMVEDVFSVDILEDIIEKSELPNSGAYTAVGTYDHQEIVRMTDNLSQAVGIPVPTILEVFGKHLFGRFSQRYPTFFEGITDPFEFLKNIDNYIHVEVKKLYPDAELPRFHHEQKSTNQLTMYYLSSRHFEDLAVGLVIGCLAHFNTDGKVVKTEGVYQGENVIKIDITLK</sequence>
<organism evidence="2 3">
    <name type="scientific">Psychrosphaera aquimarina</name>
    <dbReference type="NCBI Taxonomy" id="2044854"/>
    <lineage>
        <taxon>Bacteria</taxon>
        <taxon>Pseudomonadati</taxon>
        <taxon>Pseudomonadota</taxon>
        <taxon>Gammaproteobacteria</taxon>
        <taxon>Alteromonadales</taxon>
        <taxon>Pseudoalteromonadaceae</taxon>
        <taxon>Psychrosphaera</taxon>
    </lineage>
</organism>
<gene>
    <name evidence="2" type="ORF">RT723_02480</name>
</gene>
<dbReference type="InterPro" id="IPR024096">
    <property type="entry name" value="NO_sig/Golgi_transp_ligand-bd"/>
</dbReference>
<dbReference type="InterPro" id="IPR038158">
    <property type="entry name" value="H-NOX_domain_sf"/>
</dbReference>
<dbReference type="EMBL" id="JAWCUA010000001">
    <property type="protein sequence ID" value="MDU0111889.1"/>
    <property type="molecule type" value="Genomic_DNA"/>
</dbReference>
<reference evidence="2 3" key="1">
    <citation type="submission" date="2023-10" db="EMBL/GenBank/DDBJ databases">
        <title>Psychrosphaera aquimaarina strain SW33 isolated from seawater.</title>
        <authorList>
            <person name="Bayburt H."/>
            <person name="Kim J.M."/>
            <person name="Choi B.J."/>
            <person name="Jeon C.O."/>
        </authorList>
    </citation>
    <scope>NUCLEOTIDE SEQUENCE [LARGE SCALE GENOMIC DNA]</scope>
    <source>
        <strain evidence="2 3">KCTC 52743</strain>
    </source>
</reference>
<comment type="caution">
    <text evidence="2">The sequence shown here is derived from an EMBL/GenBank/DDBJ whole genome shotgun (WGS) entry which is preliminary data.</text>
</comment>
<accession>A0ABU3QWU1</accession>
<evidence type="ECO:0000313" key="2">
    <source>
        <dbReference type="EMBL" id="MDU0111889.1"/>
    </source>
</evidence>
<dbReference type="InterPro" id="IPR011644">
    <property type="entry name" value="Heme_NO-bd"/>
</dbReference>